<feature type="chain" id="PRO_5012375490" evidence="2">
    <location>
        <begin position="31"/>
        <end position="388"/>
    </location>
</feature>
<evidence type="ECO:0000313" key="4">
    <source>
        <dbReference type="Proteomes" id="UP000198336"/>
    </source>
</evidence>
<dbReference type="PANTHER" id="PTHR12558">
    <property type="entry name" value="CELL DIVISION CYCLE 16,23,27"/>
    <property type="match status" value="1"/>
</dbReference>
<dbReference type="Proteomes" id="UP000198336">
    <property type="component" value="Unassembled WGS sequence"/>
</dbReference>
<feature type="repeat" description="TPR" evidence="1">
    <location>
        <begin position="97"/>
        <end position="130"/>
    </location>
</feature>
<dbReference type="SUPFAM" id="SSF48452">
    <property type="entry name" value="TPR-like"/>
    <property type="match status" value="1"/>
</dbReference>
<evidence type="ECO:0000256" key="1">
    <source>
        <dbReference type="PROSITE-ProRule" id="PRU00339"/>
    </source>
</evidence>
<protein>
    <submittedName>
        <fullName evidence="3">Uncharacterized protein</fullName>
    </submittedName>
</protein>
<feature type="signal peptide" evidence="2">
    <location>
        <begin position="1"/>
        <end position="30"/>
    </location>
</feature>
<organism evidence="3 4">
    <name type="scientific">Flavobacterium oncorhynchi</name>
    <dbReference type="NCBI Taxonomy" id="728056"/>
    <lineage>
        <taxon>Bacteria</taxon>
        <taxon>Pseudomonadati</taxon>
        <taxon>Bacteroidota</taxon>
        <taxon>Flavobacteriia</taxon>
        <taxon>Flavobacteriales</taxon>
        <taxon>Flavobacteriaceae</taxon>
        <taxon>Flavobacterium</taxon>
    </lineage>
</organism>
<feature type="repeat" description="TPR" evidence="1">
    <location>
        <begin position="131"/>
        <end position="164"/>
    </location>
</feature>
<evidence type="ECO:0000256" key="2">
    <source>
        <dbReference type="SAM" id="SignalP"/>
    </source>
</evidence>
<dbReference type="AlphaFoldDB" id="A0A226HYZ9"/>
<dbReference type="InterPro" id="IPR019734">
    <property type="entry name" value="TPR_rpt"/>
</dbReference>
<dbReference type="Pfam" id="PF13414">
    <property type="entry name" value="TPR_11"/>
    <property type="match status" value="1"/>
</dbReference>
<gene>
    <name evidence="3" type="ORF">B0A75_12395</name>
</gene>
<keyword evidence="1" id="KW-0802">TPR repeat</keyword>
<keyword evidence="4" id="KW-1185">Reference proteome</keyword>
<dbReference type="Pfam" id="PF13181">
    <property type="entry name" value="TPR_8"/>
    <property type="match status" value="1"/>
</dbReference>
<evidence type="ECO:0000313" key="3">
    <source>
        <dbReference type="EMBL" id="OXA99046.1"/>
    </source>
</evidence>
<dbReference type="PROSITE" id="PS50005">
    <property type="entry name" value="TPR"/>
    <property type="match status" value="3"/>
</dbReference>
<dbReference type="EMBL" id="MUHA01000017">
    <property type="protein sequence ID" value="OXA99046.1"/>
    <property type="molecule type" value="Genomic_DNA"/>
</dbReference>
<dbReference type="PANTHER" id="PTHR12558:SF13">
    <property type="entry name" value="CELL DIVISION CYCLE PROTEIN 27 HOMOLOG"/>
    <property type="match status" value="1"/>
</dbReference>
<dbReference type="Gene3D" id="1.25.40.10">
    <property type="entry name" value="Tetratricopeptide repeat domain"/>
    <property type="match status" value="2"/>
</dbReference>
<feature type="repeat" description="TPR" evidence="1">
    <location>
        <begin position="203"/>
        <end position="236"/>
    </location>
</feature>
<name>A0A226HYZ9_9FLAO</name>
<dbReference type="SMART" id="SM00028">
    <property type="entry name" value="TPR"/>
    <property type="match status" value="6"/>
</dbReference>
<dbReference type="InterPro" id="IPR011990">
    <property type="entry name" value="TPR-like_helical_dom_sf"/>
</dbReference>
<reference evidence="3 4" key="1">
    <citation type="submission" date="2016-11" db="EMBL/GenBank/DDBJ databases">
        <title>Whole genomes of Flavobacteriaceae.</title>
        <authorList>
            <person name="Stine C."/>
            <person name="Li C."/>
            <person name="Tadesse D."/>
        </authorList>
    </citation>
    <scope>NUCLEOTIDE SEQUENCE [LARGE SCALE GENOMIC DNA]</scope>
    <source>
        <strain evidence="3 4">CCUG 59446</strain>
    </source>
</reference>
<sequence>MPNYKNDNIMAIKKNLALLILIISNLTTFAQDQITTELKTLNDNNEFDKIIEQHASKSLDYSAKSLYYIGLAYYMKEDDSNCIKFMNLSIDKDSKDPASFYIKASTLNYMQKYDEAVKNFQSAINLKSDDAEFYSGLGDSYYNLKKLDLALEAYKKATEQKNCPARPYSFVAQIYSDQKNNDKALEAFYIAKSKIDTKSNSYINALFNIGLLESLKGNYDKAEPAFVELLQLDPTDYHTYTKLIQIYYNRKEYDKAKPYKDKLYEAHKKNQLKDNLKDMFCYDQFKWNDKLIQAFERYQEDSKDVYNKHLFYIINQDDKIEYRIQTEYSPILVERDGTKYLLCRTKGDTHSTFNIGFNENFKYDDLKKSVIDVLEEKVKPTATSRPTR</sequence>
<keyword evidence="2" id="KW-0732">Signal</keyword>
<proteinExistence type="predicted"/>
<accession>A0A226HYZ9</accession>
<comment type="caution">
    <text evidence="3">The sequence shown here is derived from an EMBL/GenBank/DDBJ whole genome shotgun (WGS) entry which is preliminary data.</text>
</comment>